<keyword evidence="2" id="KW-0812">Transmembrane</keyword>
<proteinExistence type="predicted"/>
<dbReference type="OrthoDB" id="369416at2"/>
<evidence type="ECO:0000313" key="3">
    <source>
        <dbReference type="EMBL" id="AEC02316.1"/>
    </source>
</evidence>
<protein>
    <submittedName>
        <fullName evidence="3">Uncharacterized protein</fullName>
    </submittedName>
</protein>
<evidence type="ECO:0000313" key="4">
    <source>
        <dbReference type="Proteomes" id="UP000007939"/>
    </source>
</evidence>
<dbReference type="RefSeq" id="WP_013739711.1">
    <property type="nucleotide sequence ID" value="NC_015436.1"/>
</dbReference>
<dbReference type="AlphaFoldDB" id="F4GKC0"/>
<name>F4GKC0_PARC1</name>
<accession>F4GKC0</accession>
<keyword evidence="2" id="KW-1133">Transmembrane helix</keyword>
<keyword evidence="4" id="KW-1185">Reference proteome</keyword>
<gene>
    <name evidence="3" type="ordered locus">Spico_1095</name>
</gene>
<feature type="transmembrane region" description="Helical" evidence="2">
    <location>
        <begin position="390"/>
        <end position="408"/>
    </location>
</feature>
<evidence type="ECO:0000256" key="2">
    <source>
        <dbReference type="SAM" id="Phobius"/>
    </source>
</evidence>
<dbReference type="Proteomes" id="UP000007939">
    <property type="component" value="Chromosome"/>
</dbReference>
<reference evidence="4" key="1">
    <citation type="submission" date="2011-04" db="EMBL/GenBank/DDBJ databases">
        <title>The complete genome of Spirochaeta coccoides DSM 17374.</title>
        <authorList>
            <person name="Lucas S."/>
            <person name="Copeland A."/>
            <person name="Lapidus A."/>
            <person name="Bruce D."/>
            <person name="Goodwin L."/>
            <person name="Pitluck S."/>
            <person name="Peters L."/>
            <person name="Kyrpides N."/>
            <person name="Mavromatis K."/>
            <person name="Pagani I."/>
            <person name="Ivanova N."/>
            <person name="Ovchinnikova G."/>
            <person name="Lu M."/>
            <person name="Detter J.C."/>
            <person name="Tapia R."/>
            <person name="Han C."/>
            <person name="Land M."/>
            <person name="Hauser L."/>
            <person name="Markowitz V."/>
            <person name="Cheng J.-F."/>
            <person name="Hugenholtz P."/>
            <person name="Woyke T."/>
            <person name="Wu D."/>
            <person name="Spring S."/>
            <person name="Schroeder M."/>
            <person name="Brambilla E."/>
            <person name="Klenk H.-P."/>
            <person name="Eisen J.A."/>
        </authorList>
    </citation>
    <scope>NUCLEOTIDE SEQUENCE [LARGE SCALE GENOMIC DNA]</scope>
    <source>
        <strain evidence="4">ATCC BAA-1237 / DSM 17374 / SPN1</strain>
    </source>
</reference>
<organism evidence="3 4">
    <name type="scientific">Parasphaerochaeta coccoides (strain ATCC BAA-1237 / DSM 17374 / SPN1)</name>
    <name type="common">Sphaerochaeta coccoides</name>
    <dbReference type="NCBI Taxonomy" id="760011"/>
    <lineage>
        <taxon>Bacteria</taxon>
        <taxon>Pseudomonadati</taxon>
        <taxon>Spirochaetota</taxon>
        <taxon>Spirochaetia</taxon>
        <taxon>Spirochaetales</taxon>
        <taxon>Sphaerochaetaceae</taxon>
        <taxon>Parasphaerochaeta</taxon>
    </lineage>
</organism>
<dbReference type="HOGENOM" id="CLU_672511_0_0_12"/>
<dbReference type="Gene3D" id="3.40.50.1010">
    <property type="entry name" value="5'-nuclease"/>
    <property type="match status" value="1"/>
</dbReference>
<reference evidence="3 4" key="2">
    <citation type="journal article" date="2012" name="Stand. Genomic Sci.">
        <title>Complete genome sequence of the termite hindgut bacterium Spirochaeta coccoides type strain (SPN1(T)), reclassification in the genus Sphaerochaeta as Sphaerochaeta coccoides comb. nov. and emendations of the family Spirochaetaceae and the genus Sphaerochaeta.</title>
        <authorList>
            <person name="Abt B."/>
            <person name="Han C."/>
            <person name="Scheuner C."/>
            <person name="Lu M."/>
            <person name="Lapidus A."/>
            <person name="Nolan M."/>
            <person name="Lucas S."/>
            <person name="Hammon N."/>
            <person name="Deshpande S."/>
            <person name="Cheng J.F."/>
            <person name="Tapia R."/>
            <person name="Goodwin L.A."/>
            <person name="Pitluck S."/>
            <person name="Liolios K."/>
            <person name="Pagani I."/>
            <person name="Ivanova N."/>
            <person name="Mavromatis K."/>
            <person name="Mikhailova N."/>
            <person name="Huntemann M."/>
            <person name="Pati A."/>
            <person name="Chen A."/>
            <person name="Palaniappan K."/>
            <person name="Land M."/>
            <person name="Hauser L."/>
            <person name="Brambilla E.M."/>
            <person name="Rohde M."/>
            <person name="Spring S."/>
            <person name="Gronow S."/>
            <person name="Goker M."/>
            <person name="Woyke T."/>
            <person name="Bristow J."/>
            <person name="Eisen J.A."/>
            <person name="Markowitz V."/>
            <person name="Hugenholtz P."/>
            <person name="Kyrpides N.C."/>
            <person name="Klenk H.P."/>
            <person name="Detter J.C."/>
        </authorList>
    </citation>
    <scope>NUCLEOTIDE SEQUENCE [LARGE SCALE GENOMIC DNA]</scope>
    <source>
        <strain evidence="4">ATCC BAA-1237 / DSM 17374 / SPN1</strain>
    </source>
</reference>
<feature type="region of interest" description="Disordered" evidence="1">
    <location>
        <begin position="1"/>
        <end position="22"/>
    </location>
</feature>
<dbReference type="EMBL" id="CP002659">
    <property type="protein sequence ID" value="AEC02316.1"/>
    <property type="molecule type" value="Genomic_DNA"/>
</dbReference>
<sequence>MDTRPAKRPGNQARRTPGRSSVRTSQDVIALLAKEFSISANDVMKTFRGCGISPEQDVQEALLPLYREIFSCRLGRFTVYASTDKAKAELLDSQLRGFDEIFVDTAPIIHEDLFLRFVADAYPMLRRRKKRLVILEKTMEELHGLKDNPAKDREVRIRALVRPELIRHLARMGVVRIQDTGSTGIADDHLVSLFSAKRAHESLLLITQDRGLSERIVQLAEMPLDEKDQSPVQKLSFFARLIGRTADASLERKMEVCKFDGEGALLRCYVCPDCGESYYDTPDEGSGMVICQVCYEKRKTTGQIETNTAPVPGSMDVRTPAPISAPSSTAAAPVLPMLAASSPAVTMNPKDKEVVMDEPAAKHKHVDATAVRIRTISDVLKSRRRHRFRIVAVVAGIAAMGVLGMILIL</sequence>
<dbReference type="KEGG" id="scc:Spico_1095"/>
<keyword evidence="2" id="KW-0472">Membrane</keyword>
<evidence type="ECO:0000256" key="1">
    <source>
        <dbReference type="SAM" id="MobiDB-lite"/>
    </source>
</evidence>